<organism evidence="1 2">
    <name type="scientific">Loxostege sticticalis</name>
    <name type="common">Beet webworm moth</name>
    <dbReference type="NCBI Taxonomy" id="481309"/>
    <lineage>
        <taxon>Eukaryota</taxon>
        <taxon>Metazoa</taxon>
        <taxon>Ecdysozoa</taxon>
        <taxon>Arthropoda</taxon>
        <taxon>Hexapoda</taxon>
        <taxon>Insecta</taxon>
        <taxon>Pterygota</taxon>
        <taxon>Neoptera</taxon>
        <taxon>Endopterygota</taxon>
        <taxon>Lepidoptera</taxon>
        <taxon>Glossata</taxon>
        <taxon>Ditrysia</taxon>
        <taxon>Pyraloidea</taxon>
        <taxon>Crambidae</taxon>
        <taxon>Pyraustinae</taxon>
        <taxon>Loxostege</taxon>
    </lineage>
</organism>
<dbReference type="Proteomes" id="UP001549921">
    <property type="component" value="Unassembled WGS sequence"/>
</dbReference>
<reference evidence="1 2" key="1">
    <citation type="submission" date="2024-06" db="EMBL/GenBank/DDBJ databases">
        <title>A chromosome-level genome assembly of beet webworm, Loxostege sticticalis.</title>
        <authorList>
            <person name="Zhang Y."/>
        </authorList>
    </citation>
    <scope>NUCLEOTIDE SEQUENCE [LARGE SCALE GENOMIC DNA]</scope>
    <source>
        <strain evidence="1">AQ028</strain>
        <tissue evidence="1">Male pupae</tissue>
    </source>
</reference>
<comment type="caution">
    <text evidence="1">The sequence shown here is derived from an EMBL/GenBank/DDBJ whole genome shotgun (WGS) entry which is preliminary data.</text>
</comment>
<dbReference type="AlphaFoldDB" id="A0ABD0S663"/>
<evidence type="ECO:0000313" key="2">
    <source>
        <dbReference type="Proteomes" id="UP001549921"/>
    </source>
</evidence>
<protein>
    <submittedName>
        <fullName evidence="1">Uncharacterized protein</fullName>
    </submittedName>
</protein>
<name>A0ABD0S663_LOXSC</name>
<evidence type="ECO:0000313" key="1">
    <source>
        <dbReference type="EMBL" id="KAL0809181.1"/>
    </source>
</evidence>
<sequence length="97" mass="11669">MIFGIVCGQRFNGWEYEMRQFEDACDLINANCINPFETKKDRPVWYRGPWYVLYRGPCWELTSTWIWLKTNATALLSRAEYYVSKVVYYKDLSTYPK</sequence>
<proteinExistence type="predicted"/>
<gene>
    <name evidence="1" type="ORF">ABMA28_011407</name>
</gene>
<accession>A0ABD0S663</accession>
<dbReference type="EMBL" id="JBEDNZ010000029">
    <property type="protein sequence ID" value="KAL0809181.1"/>
    <property type="molecule type" value="Genomic_DNA"/>
</dbReference>